<feature type="compositionally biased region" description="Polar residues" evidence="14">
    <location>
        <begin position="128"/>
        <end position="152"/>
    </location>
</feature>
<feature type="compositionally biased region" description="Low complexity" evidence="14">
    <location>
        <begin position="750"/>
        <end position="760"/>
    </location>
</feature>
<comment type="subcellular location">
    <subcellularLocation>
        <location evidence="2 13">Nucleus</location>
    </subcellularLocation>
</comment>
<gene>
    <name evidence="17" type="ORF">TD95_004067</name>
</gene>
<dbReference type="GO" id="GO:0005634">
    <property type="term" value="C:nucleus"/>
    <property type="evidence" value="ECO:0007669"/>
    <property type="project" value="UniProtKB-SubCell"/>
</dbReference>
<evidence type="ECO:0000256" key="9">
    <source>
        <dbReference type="ARBA" id="ARBA00022840"/>
    </source>
</evidence>
<keyword evidence="7" id="KW-0378">Hydrolase</keyword>
<evidence type="ECO:0000256" key="2">
    <source>
        <dbReference type="ARBA" id="ARBA00004123"/>
    </source>
</evidence>
<evidence type="ECO:0000259" key="15">
    <source>
        <dbReference type="PROSITE" id="PS51192"/>
    </source>
</evidence>
<evidence type="ECO:0000256" key="10">
    <source>
        <dbReference type="ARBA" id="ARBA00023204"/>
    </source>
</evidence>
<comment type="function">
    <text evidence="1 13">ATP-dependent DNA helicase involved in DNA damage repair by homologous recombination and in genome maintenance. Capable of unwinding D-loops. Plays a role in limiting crossover recombinants during mitotic DNA double-strand break (DSB) repair. Component of a FANCM-MHF complex which promotes gene conversion at blocked replication forks, probably by reversal of the stalled fork.</text>
</comment>
<feature type="region of interest" description="Disordered" evidence="14">
    <location>
        <begin position="1182"/>
        <end position="1215"/>
    </location>
</feature>
<feature type="compositionally biased region" description="Low complexity" evidence="14">
    <location>
        <begin position="1182"/>
        <end position="1192"/>
    </location>
</feature>
<evidence type="ECO:0000313" key="18">
    <source>
        <dbReference type="Proteomes" id="UP000033483"/>
    </source>
</evidence>
<feature type="domain" description="Helicase C-terminal" evidence="16">
    <location>
        <begin position="565"/>
        <end position="729"/>
    </location>
</feature>
<name>A0A0F4ZFN7_9PEZI</name>
<dbReference type="GO" id="GO:0045003">
    <property type="term" value="P:double-strand break repair via synthesis-dependent strand annealing"/>
    <property type="evidence" value="ECO:0007669"/>
    <property type="project" value="TreeGrafter"/>
</dbReference>
<keyword evidence="6" id="KW-0227">DNA damage</keyword>
<evidence type="ECO:0000256" key="1">
    <source>
        <dbReference type="ARBA" id="ARBA00003813"/>
    </source>
</evidence>
<dbReference type="InterPro" id="IPR006935">
    <property type="entry name" value="Helicase/UvrB_N"/>
</dbReference>
<dbReference type="PROSITE" id="PS51192">
    <property type="entry name" value="HELICASE_ATP_BIND_1"/>
    <property type="match status" value="1"/>
</dbReference>
<dbReference type="CDD" id="cd18801">
    <property type="entry name" value="SF2_C_FANCM_Hef"/>
    <property type="match status" value="1"/>
</dbReference>
<evidence type="ECO:0000313" key="17">
    <source>
        <dbReference type="EMBL" id="KKA29409.1"/>
    </source>
</evidence>
<keyword evidence="18" id="KW-1185">Reference proteome</keyword>
<dbReference type="GO" id="GO:0000400">
    <property type="term" value="F:four-way junction DNA binding"/>
    <property type="evidence" value="ECO:0007669"/>
    <property type="project" value="TreeGrafter"/>
</dbReference>
<evidence type="ECO:0000256" key="7">
    <source>
        <dbReference type="ARBA" id="ARBA00022801"/>
    </source>
</evidence>
<evidence type="ECO:0000256" key="6">
    <source>
        <dbReference type="ARBA" id="ARBA00022763"/>
    </source>
</evidence>
<evidence type="ECO:0000256" key="12">
    <source>
        <dbReference type="ARBA" id="ARBA00047995"/>
    </source>
</evidence>
<dbReference type="FunFam" id="3.40.50.300:FF:000861">
    <property type="entry name" value="Fanconi anemia, complementation group M"/>
    <property type="match status" value="1"/>
</dbReference>
<evidence type="ECO:0000256" key="11">
    <source>
        <dbReference type="ARBA" id="ARBA00023242"/>
    </source>
</evidence>
<feature type="compositionally biased region" description="Acidic residues" evidence="14">
    <location>
        <begin position="955"/>
        <end position="973"/>
    </location>
</feature>
<feature type="compositionally biased region" description="Acidic residues" evidence="14">
    <location>
        <begin position="1302"/>
        <end position="1325"/>
    </location>
</feature>
<dbReference type="CDD" id="cd12091">
    <property type="entry name" value="FANCM_ID"/>
    <property type="match status" value="1"/>
</dbReference>
<feature type="region of interest" description="Disordered" evidence="14">
    <location>
        <begin position="750"/>
        <end position="777"/>
    </location>
</feature>
<dbReference type="GO" id="GO:0009378">
    <property type="term" value="F:four-way junction helicase activity"/>
    <property type="evidence" value="ECO:0007669"/>
    <property type="project" value="TreeGrafter"/>
</dbReference>
<evidence type="ECO:0000256" key="14">
    <source>
        <dbReference type="SAM" id="MobiDB-lite"/>
    </source>
</evidence>
<dbReference type="GO" id="GO:0036297">
    <property type="term" value="P:interstrand cross-link repair"/>
    <property type="evidence" value="ECO:0007669"/>
    <property type="project" value="UniProtKB-ARBA"/>
</dbReference>
<feature type="region of interest" description="Disordered" evidence="14">
    <location>
        <begin position="1282"/>
        <end position="1325"/>
    </location>
</feature>
<dbReference type="PANTHER" id="PTHR14025:SF20">
    <property type="entry name" value="FANCONI ANEMIA GROUP M PROTEIN"/>
    <property type="match status" value="1"/>
</dbReference>
<dbReference type="Gene3D" id="1.20.1320.20">
    <property type="entry name" value="hef helicase domain"/>
    <property type="match status" value="1"/>
</dbReference>
<dbReference type="EC" id="3.6.4.12" evidence="13"/>
<dbReference type="OrthoDB" id="164902at2759"/>
<comment type="catalytic activity">
    <reaction evidence="12 13">
        <text>ATP + H2O = ADP + phosphate + H(+)</text>
        <dbReference type="Rhea" id="RHEA:13065"/>
        <dbReference type="ChEBI" id="CHEBI:15377"/>
        <dbReference type="ChEBI" id="CHEBI:15378"/>
        <dbReference type="ChEBI" id="CHEBI:30616"/>
        <dbReference type="ChEBI" id="CHEBI:43474"/>
        <dbReference type="ChEBI" id="CHEBI:456216"/>
        <dbReference type="EC" id="3.6.4.12"/>
    </reaction>
</comment>
<proteinExistence type="inferred from homology"/>
<reference evidence="17 18" key="1">
    <citation type="submission" date="2015-03" db="EMBL/GenBank/DDBJ databases">
        <authorList>
            <person name="Radwan O."/>
            <person name="Al-Naeli F.A."/>
            <person name="Rendon G.A."/>
            <person name="Fields C."/>
        </authorList>
    </citation>
    <scope>NUCLEOTIDE SEQUENCE [LARGE SCALE GENOMIC DNA]</scope>
    <source>
        <strain evidence="17">CR-DP1</strain>
    </source>
</reference>
<dbReference type="EMBL" id="LAEV01000843">
    <property type="protein sequence ID" value="KKA29409.1"/>
    <property type="molecule type" value="Genomic_DNA"/>
</dbReference>
<feature type="region of interest" description="Disordered" evidence="14">
    <location>
        <begin position="902"/>
        <end position="921"/>
    </location>
</feature>
<dbReference type="PANTHER" id="PTHR14025">
    <property type="entry name" value="FANCONI ANEMIA GROUP M FANCM FAMILY MEMBER"/>
    <property type="match status" value="1"/>
</dbReference>
<keyword evidence="10" id="KW-0234">DNA repair</keyword>
<sequence length="1325" mass="146009">MDDFDDIDDDALLQALSTASAPNPFPAPPSAARLGTRQPPPVARQPTPFWNPAAPQRPSAPPSVSRPDQPRGGPFNASSVGATTLQQSNTLQQRQQVQCNVMNSPNTTMQSMSAASRSLSSSGKPPSVLQSSLASSGNTAIPSPNRSISVYQGTPVPGSNGKMRQTNLHGGVGSAEAVYVASGRQYRGEALEEPTHHELDREALKTWQYPMNLGDIREYQYSIVHSSLFNNTLVALPTGLGKTLIAATVMLNFYRWTKTAKLVFIAPTRPLVSQQVTACYEIAGIPRSDTTILMGTVRPAVRAQEWQNRRVVFTTPQTLENDISIGYADPKSICLLVVDEAHRATGNYSAAKACRRIMNFNKSFRVLALTATPGATVESVQDVMNNLGISKVEIRTEESIDLRQYTHQRNIDTHVVDYSHELKTVRNLLSKALAPITKKLSELNVYWGRDPMSLTAFTINKTKTEWMRSAGREVNQGVKSTVMAIFNLLTAVAHPIKLLNFHGIVPFYEEIKELRKDVESKASKSKYKTQLVKDKHFQEMMENIETWLRDPDFVDHPKLVGLKTEILNHFMDCEDGSTSKVIVFSEFRDSTEHIADILNRLPSVRARVFVGQAASKRSGTGGMKQTEQIQAIEDFKNGKFNVLVATSIGEEGLDIGQVDLIVCYDASASPIRMLQRMGRTGRKRAGRVVLLLTRGKEEEKYDKANDSYQNMQRLIASGDTFEYRYDLSKRIIPRDIVPVVDKRIIDIPVENSQNNENNPDPNKRSVAKTRKKVPPKKFHMPDGVITGFLKASAMSLDGQIPQREPTPQPTEMNFIAEIPAIDDVVLTPRQLVEFNRNYKTIPGRFAAKDVIEEPDLDKFPELQRTLRPVFKVKHGRRTKQAVDLFDTLGSLQEPKDRHRDYFDRESQPNIDEIPVPSLLDEQSLEPASVAAARLSSERLTPEPSAPLKRPFEDLVGFDDDDLNPADFESDDDLPPLKSLMGPPAGPSIPRITLSSEASNHGAAAAIPRPHITPRRKTPAASFPSSPARLYNVVSDDDNDHLAETAARPNKRPRNEPGSTPVTVVVCKPPAKNYRPKGIIVSGPSAPAPQPTSKSRPKAKTTATAKAKITAPTTGRNTSSTSKKKKTKKTRESGDDAIKGQRACFDDAELGDACDRTSDMFDSGLSDDDGADLASFIDDRASSEVSAAPSSAADDMDDAFGLSDSDEWATRNGGRATKRRLVAAGERTAAAGRRRRNRVVSSDEDEEVVRAGGMARRVLSHVTLLDSDDEAEISGMADVAERDVQRDEAARKSGRQKWSRDEVVEDSFDEDGLPDEAFDGIDFDDL</sequence>
<protein>
    <recommendedName>
        <fullName evidence="13">ATP-dependent DNA helicase</fullName>
        <ecNumber evidence="13">3.6.4.12</ecNumber>
    </recommendedName>
</protein>
<dbReference type="GO" id="GO:0016887">
    <property type="term" value="F:ATP hydrolysis activity"/>
    <property type="evidence" value="ECO:0007669"/>
    <property type="project" value="RHEA"/>
</dbReference>
<feature type="compositionally biased region" description="Low complexity" evidence="14">
    <location>
        <begin position="111"/>
        <end position="127"/>
    </location>
</feature>
<keyword evidence="9" id="KW-0067">ATP-binding</keyword>
<dbReference type="SMART" id="SM00487">
    <property type="entry name" value="DEXDc"/>
    <property type="match status" value="1"/>
</dbReference>
<feature type="compositionally biased region" description="Basic residues" evidence="14">
    <location>
        <begin position="765"/>
        <end position="777"/>
    </location>
</feature>
<dbReference type="InterPro" id="IPR044749">
    <property type="entry name" value="FANCM_DEXDc"/>
</dbReference>
<feature type="region of interest" description="Disordered" evidence="14">
    <location>
        <begin position="1"/>
        <end position="80"/>
    </location>
</feature>
<dbReference type="SUPFAM" id="SSF52540">
    <property type="entry name" value="P-loop containing nucleoside triphosphate hydrolases"/>
    <property type="match status" value="1"/>
</dbReference>
<feature type="compositionally biased region" description="Low complexity" evidence="14">
    <location>
        <begin position="52"/>
        <end position="67"/>
    </location>
</feature>
<keyword evidence="8" id="KW-0347">Helicase</keyword>
<comment type="subunit">
    <text evidence="4 13">Interacts with the MHF histone-fold complex to form the FANCM-MHF complex.</text>
</comment>
<dbReference type="SMART" id="SM00490">
    <property type="entry name" value="HELICc"/>
    <property type="match status" value="1"/>
</dbReference>
<dbReference type="Proteomes" id="UP000033483">
    <property type="component" value="Unassembled WGS sequence"/>
</dbReference>
<feature type="compositionally biased region" description="Acidic residues" evidence="14">
    <location>
        <begin position="1"/>
        <end position="11"/>
    </location>
</feature>
<feature type="domain" description="Helicase ATP-binding" evidence="15">
    <location>
        <begin position="223"/>
        <end position="391"/>
    </location>
</feature>
<organism evidence="17 18">
    <name type="scientific">Thielaviopsis punctulata</name>
    <dbReference type="NCBI Taxonomy" id="72032"/>
    <lineage>
        <taxon>Eukaryota</taxon>
        <taxon>Fungi</taxon>
        <taxon>Dikarya</taxon>
        <taxon>Ascomycota</taxon>
        <taxon>Pezizomycotina</taxon>
        <taxon>Sordariomycetes</taxon>
        <taxon>Hypocreomycetidae</taxon>
        <taxon>Microascales</taxon>
        <taxon>Ceratocystidaceae</taxon>
        <taxon>Thielaviopsis</taxon>
    </lineage>
</organism>
<evidence type="ECO:0000259" key="16">
    <source>
        <dbReference type="PROSITE" id="PS51194"/>
    </source>
</evidence>
<dbReference type="GO" id="GO:0043138">
    <property type="term" value="F:3'-5' DNA helicase activity"/>
    <property type="evidence" value="ECO:0007669"/>
    <property type="project" value="InterPro"/>
</dbReference>
<comment type="caution">
    <text evidence="17">The sequence shown here is derived from an EMBL/GenBank/DDBJ whole genome shotgun (WGS) entry which is preliminary data.</text>
</comment>
<feature type="region of interest" description="Disordered" evidence="14">
    <location>
        <begin position="934"/>
        <end position="1135"/>
    </location>
</feature>
<accession>A0A0F4ZFN7</accession>
<keyword evidence="5" id="KW-0547">Nucleotide-binding</keyword>
<comment type="similarity">
    <text evidence="3 13">Belongs to the DEAD box helicase family. DEAH subfamily. FANCM sub-subfamily.</text>
</comment>
<feature type="region of interest" description="Disordered" evidence="14">
    <location>
        <begin position="104"/>
        <end position="162"/>
    </location>
</feature>
<dbReference type="InterPro" id="IPR001650">
    <property type="entry name" value="Helicase_C-like"/>
</dbReference>
<dbReference type="CDD" id="cd18033">
    <property type="entry name" value="DEXDc_FANCM"/>
    <property type="match status" value="1"/>
</dbReference>
<dbReference type="PROSITE" id="PS51194">
    <property type="entry name" value="HELICASE_CTER"/>
    <property type="match status" value="1"/>
</dbReference>
<evidence type="ECO:0000256" key="8">
    <source>
        <dbReference type="ARBA" id="ARBA00022806"/>
    </source>
</evidence>
<evidence type="ECO:0000256" key="4">
    <source>
        <dbReference type="ARBA" id="ARBA00011390"/>
    </source>
</evidence>
<dbReference type="Gene3D" id="3.40.50.300">
    <property type="entry name" value="P-loop containing nucleotide triphosphate hydrolases"/>
    <property type="match status" value="2"/>
</dbReference>
<evidence type="ECO:0000256" key="5">
    <source>
        <dbReference type="ARBA" id="ARBA00022741"/>
    </source>
</evidence>
<dbReference type="InterPro" id="IPR027417">
    <property type="entry name" value="P-loop_NTPase"/>
</dbReference>
<dbReference type="InterPro" id="IPR014001">
    <property type="entry name" value="Helicase_ATP-bd"/>
</dbReference>
<dbReference type="GO" id="GO:0005524">
    <property type="term" value="F:ATP binding"/>
    <property type="evidence" value="ECO:0007669"/>
    <property type="project" value="UniProtKB-UniRule"/>
</dbReference>
<evidence type="ECO:0000256" key="3">
    <source>
        <dbReference type="ARBA" id="ARBA00009889"/>
    </source>
</evidence>
<evidence type="ECO:0000256" key="13">
    <source>
        <dbReference type="RuleBase" id="RU367027"/>
    </source>
</evidence>
<dbReference type="InterPro" id="IPR039686">
    <property type="entry name" value="FANCM/Mph1-like_ID"/>
</dbReference>
<dbReference type="Pfam" id="PF00271">
    <property type="entry name" value="Helicase_C"/>
    <property type="match status" value="1"/>
</dbReference>
<dbReference type="Pfam" id="PF04851">
    <property type="entry name" value="ResIII"/>
    <property type="match status" value="1"/>
</dbReference>
<keyword evidence="11" id="KW-0539">Nucleus</keyword>
<feature type="compositionally biased region" description="Low complexity" evidence="14">
    <location>
        <begin position="1099"/>
        <end position="1120"/>
    </location>
</feature>